<comment type="subcellular location">
    <subcellularLocation>
        <location evidence="1">Cell membrane</location>
        <topology evidence="1">Multi-pass membrane protein</topology>
    </subcellularLocation>
</comment>
<comment type="similarity">
    <text evidence="2">Belongs to the G-protein coupled receptor 1 family.</text>
</comment>
<reference evidence="13 14" key="1">
    <citation type="submission" date="2019-08" db="EMBL/GenBank/DDBJ databases">
        <title>Whole genome of Aphis craccivora.</title>
        <authorList>
            <person name="Voronova N.V."/>
            <person name="Shulinski R.S."/>
            <person name="Bandarenka Y.V."/>
            <person name="Zhorov D.G."/>
            <person name="Warner D."/>
        </authorList>
    </citation>
    <scope>NUCLEOTIDE SEQUENCE [LARGE SCALE GENOMIC DNA]</scope>
    <source>
        <strain evidence="13">180601</strain>
        <tissue evidence="13">Whole Body</tissue>
    </source>
</reference>
<dbReference type="GO" id="GO:0007204">
    <property type="term" value="P:positive regulation of cytosolic calcium ion concentration"/>
    <property type="evidence" value="ECO:0007669"/>
    <property type="project" value="TreeGrafter"/>
</dbReference>
<dbReference type="InterPro" id="IPR008365">
    <property type="entry name" value="Prostanoid_rcpt"/>
</dbReference>
<evidence type="ECO:0000256" key="10">
    <source>
        <dbReference type="ARBA" id="ARBA00023224"/>
    </source>
</evidence>
<gene>
    <name evidence="13" type="ORF">FWK35_00022254</name>
</gene>
<keyword evidence="4 11" id="KW-0812">Transmembrane</keyword>
<feature type="transmembrane region" description="Helical" evidence="11">
    <location>
        <begin position="60"/>
        <end position="78"/>
    </location>
</feature>
<evidence type="ECO:0000256" key="9">
    <source>
        <dbReference type="ARBA" id="ARBA00023180"/>
    </source>
</evidence>
<feature type="domain" description="G-protein coupled receptors family 1 profile" evidence="12">
    <location>
        <begin position="29"/>
        <end position="148"/>
    </location>
</feature>
<evidence type="ECO:0000313" key="14">
    <source>
        <dbReference type="Proteomes" id="UP000478052"/>
    </source>
</evidence>
<feature type="transmembrane region" description="Helical" evidence="11">
    <location>
        <begin position="90"/>
        <end position="108"/>
    </location>
</feature>
<organism evidence="13 14">
    <name type="scientific">Aphis craccivora</name>
    <name type="common">Cowpea aphid</name>
    <dbReference type="NCBI Taxonomy" id="307492"/>
    <lineage>
        <taxon>Eukaryota</taxon>
        <taxon>Metazoa</taxon>
        <taxon>Ecdysozoa</taxon>
        <taxon>Arthropoda</taxon>
        <taxon>Hexapoda</taxon>
        <taxon>Insecta</taxon>
        <taxon>Pterygota</taxon>
        <taxon>Neoptera</taxon>
        <taxon>Paraneoptera</taxon>
        <taxon>Hemiptera</taxon>
        <taxon>Sternorrhyncha</taxon>
        <taxon>Aphidomorpha</taxon>
        <taxon>Aphidoidea</taxon>
        <taxon>Aphididae</taxon>
        <taxon>Aphidini</taxon>
        <taxon>Aphis</taxon>
        <taxon>Aphis</taxon>
    </lineage>
</organism>
<keyword evidence="14" id="KW-1185">Reference proteome</keyword>
<evidence type="ECO:0000256" key="8">
    <source>
        <dbReference type="ARBA" id="ARBA00023170"/>
    </source>
</evidence>
<keyword evidence="6" id="KW-0297">G-protein coupled receptor</keyword>
<keyword evidence="8 13" id="KW-0675">Receptor</keyword>
<protein>
    <submittedName>
        <fullName evidence="13">Prostaglandin E2 receptor EP4 subtype-like</fullName>
    </submittedName>
</protein>
<name>A0A6G0YLD6_APHCR</name>
<dbReference type="GO" id="GO:0004930">
    <property type="term" value="F:G protein-coupled receptor activity"/>
    <property type="evidence" value="ECO:0007669"/>
    <property type="project" value="UniProtKB-KW"/>
</dbReference>
<comment type="caution">
    <text evidence="13">The sequence shown here is derived from an EMBL/GenBank/DDBJ whole genome shotgun (WGS) entry which is preliminary data.</text>
</comment>
<keyword evidence="5 11" id="KW-1133">Transmembrane helix</keyword>
<dbReference type="InterPro" id="IPR017452">
    <property type="entry name" value="GPCR_Rhodpsn_7TM"/>
</dbReference>
<evidence type="ECO:0000256" key="3">
    <source>
        <dbReference type="ARBA" id="ARBA00022475"/>
    </source>
</evidence>
<evidence type="ECO:0000256" key="4">
    <source>
        <dbReference type="ARBA" id="ARBA00022692"/>
    </source>
</evidence>
<dbReference type="PROSITE" id="PS00237">
    <property type="entry name" value="G_PROTEIN_RECEP_F1_1"/>
    <property type="match status" value="1"/>
</dbReference>
<dbReference type="SUPFAM" id="SSF81321">
    <property type="entry name" value="Family A G protein-coupled receptor-like"/>
    <property type="match status" value="1"/>
</dbReference>
<keyword evidence="9" id="KW-0325">Glycoprotein</keyword>
<evidence type="ECO:0000256" key="2">
    <source>
        <dbReference type="ARBA" id="ARBA00010663"/>
    </source>
</evidence>
<dbReference type="EMBL" id="VUJU01003427">
    <property type="protein sequence ID" value="KAF0757931.1"/>
    <property type="molecule type" value="Genomic_DNA"/>
</dbReference>
<evidence type="ECO:0000256" key="11">
    <source>
        <dbReference type="SAM" id="Phobius"/>
    </source>
</evidence>
<accession>A0A6G0YLD6</accession>
<dbReference type="GO" id="GO:0007189">
    <property type="term" value="P:adenylate cyclase-activating G protein-coupled receptor signaling pathway"/>
    <property type="evidence" value="ECO:0007669"/>
    <property type="project" value="TreeGrafter"/>
</dbReference>
<evidence type="ECO:0000313" key="13">
    <source>
        <dbReference type="EMBL" id="KAF0757931.1"/>
    </source>
</evidence>
<evidence type="ECO:0000256" key="6">
    <source>
        <dbReference type="ARBA" id="ARBA00023040"/>
    </source>
</evidence>
<dbReference type="Proteomes" id="UP000478052">
    <property type="component" value="Unassembled WGS sequence"/>
</dbReference>
<dbReference type="AlphaFoldDB" id="A0A6G0YLD6"/>
<keyword evidence="10" id="KW-0807">Transducer</keyword>
<feature type="transmembrane region" description="Helical" evidence="11">
    <location>
        <begin position="16"/>
        <end position="39"/>
    </location>
</feature>
<dbReference type="InterPro" id="IPR000276">
    <property type="entry name" value="GPCR_Rhodpsn"/>
</dbReference>
<evidence type="ECO:0000256" key="5">
    <source>
        <dbReference type="ARBA" id="ARBA00022989"/>
    </source>
</evidence>
<evidence type="ECO:0000256" key="1">
    <source>
        <dbReference type="ARBA" id="ARBA00004651"/>
    </source>
</evidence>
<dbReference type="PROSITE" id="PS50262">
    <property type="entry name" value="G_PROTEIN_RECEP_F1_2"/>
    <property type="match status" value="1"/>
</dbReference>
<dbReference type="Gene3D" id="1.20.1070.10">
    <property type="entry name" value="Rhodopsin 7-helix transmembrane proteins"/>
    <property type="match status" value="1"/>
</dbReference>
<dbReference type="CDD" id="cd00637">
    <property type="entry name" value="7tm_classA_rhodopsin-like"/>
    <property type="match status" value="1"/>
</dbReference>
<proteinExistence type="inferred from homology"/>
<dbReference type="PANTHER" id="PTHR11866:SF16">
    <property type="entry name" value="PROSTAGLANDIN E2 RECEPTOR EP4 SUBTYPE-LIKE PROTEIN"/>
    <property type="match status" value="1"/>
</dbReference>
<evidence type="ECO:0000259" key="12">
    <source>
        <dbReference type="PROSITE" id="PS50262"/>
    </source>
</evidence>
<evidence type="ECO:0000256" key="7">
    <source>
        <dbReference type="ARBA" id="ARBA00023136"/>
    </source>
</evidence>
<dbReference type="OrthoDB" id="5959154at2759"/>
<dbReference type="GO" id="GO:0005886">
    <property type="term" value="C:plasma membrane"/>
    <property type="evidence" value="ECO:0007669"/>
    <property type="project" value="UniProtKB-SubCell"/>
</dbReference>
<dbReference type="PANTHER" id="PTHR11866">
    <property type="entry name" value="G-PROTEIN COUPLED RECEPTOR FAMILY 1 MEMBER"/>
    <property type="match status" value="1"/>
</dbReference>
<sequence>MELPAIAFPSPTFYEVIVYFGLAVLGIFGNLLELFILHWARSSSNQKHVFMLRCMSINDLIVLVGMMSQLFVSIRWPNTQKSVWSCRIRVLWRFFEMCSGCVAVVMAVERWVAITKPFFFYEKVRIHGPIVSVLARFYNVRSVYVIWG</sequence>
<keyword evidence="3" id="KW-1003">Cell membrane</keyword>
<keyword evidence="7 11" id="KW-0472">Membrane</keyword>